<protein>
    <submittedName>
        <fullName evidence="2">Uncharacterized protein</fullName>
    </submittedName>
</protein>
<proteinExistence type="predicted"/>
<accession>A0A2M7VJW9</accession>
<keyword evidence="1" id="KW-1133">Transmembrane helix</keyword>
<keyword evidence="1" id="KW-0812">Transmembrane</keyword>
<keyword evidence="1" id="KW-0472">Membrane</keyword>
<name>A0A2M7VJW9_9BACT</name>
<dbReference type="AlphaFoldDB" id="A0A2M7VJW9"/>
<evidence type="ECO:0000313" key="2">
    <source>
        <dbReference type="EMBL" id="PJA02094.1"/>
    </source>
</evidence>
<feature type="transmembrane region" description="Helical" evidence="1">
    <location>
        <begin position="36"/>
        <end position="59"/>
    </location>
</feature>
<dbReference type="EMBL" id="PFPS01000109">
    <property type="protein sequence ID" value="PJA02094.1"/>
    <property type="molecule type" value="Genomic_DNA"/>
</dbReference>
<comment type="caution">
    <text evidence="2">The sequence shown here is derived from an EMBL/GenBank/DDBJ whole genome shotgun (WGS) entry which is preliminary data.</text>
</comment>
<evidence type="ECO:0000256" key="1">
    <source>
        <dbReference type="SAM" id="Phobius"/>
    </source>
</evidence>
<dbReference type="Proteomes" id="UP000231469">
    <property type="component" value="Unassembled WGS sequence"/>
</dbReference>
<sequence length="68" mass="7729">MKNLWKIIKKILLIILLLIGGSIVMGIIQEEVGFGFLHGLVLLGIVYGFIKITGIDALWKKRHKKEEK</sequence>
<gene>
    <name evidence="2" type="ORF">COX73_02580</name>
</gene>
<evidence type="ECO:0000313" key="3">
    <source>
        <dbReference type="Proteomes" id="UP000231469"/>
    </source>
</evidence>
<organism evidence="2 3">
    <name type="scientific">bacterium (Candidatus Gribaldobacteria) CG_4_10_14_0_2_um_filter_36_18</name>
    <dbReference type="NCBI Taxonomy" id="2014264"/>
    <lineage>
        <taxon>Bacteria</taxon>
        <taxon>Candidatus Gribaldobacteria</taxon>
    </lineage>
</organism>
<reference evidence="3" key="1">
    <citation type="submission" date="2017-09" db="EMBL/GenBank/DDBJ databases">
        <title>Depth-based differentiation of microbial function through sediment-hosted aquifers and enrichment of novel symbionts in the deep terrestrial subsurface.</title>
        <authorList>
            <person name="Probst A.J."/>
            <person name="Ladd B."/>
            <person name="Jarett J.K."/>
            <person name="Geller-Mcgrath D.E."/>
            <person name="Sieber C.M.K."/>
            <person name="Emerson J.B."/>
            <person name="Anantharaman K."/>
            <person name="Thomas B.C."/>
            <person name="Malmstrom R."/>
            <person name="Stieglmeier M."/>
            <person name="Klingl A."/>
            <person name="Woyke T."/>
            <person name="Ryan C.M."/>
            <person name="Banfield J.F."/>
        </authorList>
    </citation>
    <scope>NUCLEOTIDE SEQUENCE [LARGE SCALE GENOMIC DNA]</scope>
</reference>